<dbReference type="RefSeq" id="WP_196103773.1">
    <property type="nucleotide sequence ID" value="NZ_CP064942.1"/>
</dbReference>
<dbReference type="AlphaFoldDB" id="A0A7S9LSM5"/>
<name>A0A7S9LSM5_9RHOB</name>
<dbReference type="Pfam" id="PF04134">
    <property type="entry name" value="DCC1-like"/>
    <property type="match status" value="1"/>
</dbReference>
<dbReference type="Proteomes" id="UP000594800">
    <property type="component" value="Chromosome"/>
</dbReference>
<evidence type="ECO:0000313" key="1">
    <source>
        <dbReference type="EMBL" id="QPH54564.1"/>
    </source>
</evidence>
<dbReference type="InterPro" id="IPR007263">
    <property type="entry name" value="DCC1-like"/>
</dbReference>
<dbReference type="InterPro" id="IPR052927">
    <property type="entry name" value="DCC_oxidoreductase"/>
</dbReference>
<dbReference type="EMBL" id="CP064942">
    <property type="protein sequence ID" value="QPH54564.1"/>
    <property type="molecule type" value="Genomic_DNA"/>
</dbReference>
<reference evidence="1 2" key="1">
    <citation type="submission" date="2020-11" db="EMBL/GenBank/DDBJ databases">
        <title>Description of Pontivivens ytuae sp. nov. isolated from deep sea sediment of Mariana Trench.</title>
        <authorList>
            <person name="Wang Z."/>
            <person name="Sun Q.-L."/>
            <person name="Xu X.-D."/>
            <person name="Tang Y.-Z."/>
            <person name="Zhang J."/>
        </authorList>
    </citation>
    <scope>NUCLEOTIDE SEQUENCE [LARGE SCALE GENOMIC DNA]</scope>
    <source>
        <strain evidence="1 2">MT2928</strain>
    </source>
</reference>
<dbReference type="PANTHER" id="PTHR33639:SF2">
    <property type="entry name" value="DUF393 DOMAIN-CONTAINING PROTEIN"/>
    <property type="match status" value="1"/>
</dbReference>
<dbReference type="PANTHER" id="PTHR33639">
    <property type="entry name" value="THIOL-DISULFIDE OXIDOREDUCTASE DCC"/>
    <property type="match status" value="1"/>
</dbReference>
<evidence type="ECO:0000313" key="2">
    <source>
        <dbReference type="Proteomes" id="UP000594800"/>
    </source>
</evidence>
<dbReference type="KEGG" id="poz:I0K15_01925"/>
<keyword evidence="2" id="KW-1185">Reference proteome</keyword>
<proteinExistence type="predicted"/>
<sequence length="155" mass="17542">MPDRVADLPDPLRHRIAGRDLIVFDGECVLCSGFFRFIVRHDRAERFSFAIAQAPLGQELYAALGLPTDDFETNLIIADGIIYRKGPAFAAAMGALGWPWRALGVLRYVPRVISEPVYNRIARNRYRIFGQYDTCLMPTPELRGRFLDRGELQAA</sequence>
<protein>
    <submittedName>
        <fullName evidence="1">DUF393 domain-containing protein</fullName>
    </submittedName>
</protein>
<gene>
    <name evidence="1" type="ORF">I0K15_01925</name>
</gene>
<accession>A0A7S9LSM5</accession>
<organism evidence="1 2">
    <name type="scientific">Pontivivens ytuae</name>
    <dbReference type="NCBI Taxonomy" id="2789856"/>
    <lineage>
        <taxon>Bacteria</taxon>
        <taxon>Pseudomonadati</taxon>
        <taxon>Pseudomonadota</taxon>
        <taxon>Alphaproteobacteria</taxon>
        <taxon>Rhodobacterales</taxon>
        <taxon>Paracoccaceae</taxon>
        <taxon>Pontivivens</taxon>
    </lineage>
</organism>
<dbReference type="GO" id="GO:0015035">
    <property type="term" value="F:protein-disulfide reductase activity"/>
    <property type="evidence" value="ECO:0007669"/>
    <property type="project" value="InterPro"/>
</dbReference>